<sequence length="539" mass="60029">MESPARVTALRLPLLLLLLLLRLSAASRKHGCLFEDDLCELHEVCVNDGVFGQCQRFPVSDLYTYDASPAALQRLRNLLQQLAQQGYTWQDDATQQVISRELLALRKIPLRRLGKNFPAFKLRAQISDGDNRKYLQELGFLPADVTSSKQGLQGKYKSKGMSDLMDLIMEPKERPRPPPSPSLLQPRPGPKNSYWAGFKPVDRTGLLSELQQYLSDPKERPGGVQYFSVQHSSPAKAGKVPGVSRQPPRPRIDKLLFRSGANRPPPQDSLSSVDEKFIQGVVKQLGQQSINMDALTPGDLDQLSEVITQALQVVDDVEGVKGREVMVDDEGEMKSESGARGQLGKMSGEEFMPKDGQTKESRPESERKDKVFINQLLDFLDRNSGPEAADHPQEETSLRGSFNLPQTPADLKSAGVEIVQSRTTQTNVDLTKKKMEPDTVDLQPAGDAEVEQWLHGEEAVDAEAKRKQNIAEEEDVEKKGGHVEKKFRVNVAAYSTPQHDGYFGYIITQDSLSTDQGLNLMETLAKRANLRVTDFLQLS</sequence>
<dbReference type="EMBL" id="CM040457">
    <property type="protein sequence ID" value="MCI4377015.1"/>
    <property type="molecule type" value="Genomic_DNA"/>
</dbReference>
<keyword evidence="2" id="KW-1185">Reference proteome</keyword>
<comment type="caution">
    <text evidence="1">The sequence shown here is derived from an EMBL/GenBank/DDBJ whole genome shotgun (WGS) entry which is preliminary data.</text>
</comment>
<evidence type="ECO:0000313" key="2">
    <source>
        <dbReference type="Proteomes" id="UP000829447"/>
    </source>
</evidence>
<accession>A0ACC5WDV8</accession>
<dbReference type="Proteomes" id="UP000829447">
    <property type="component" value="Linkage Group LG4"/>
</dbReference>
<name>A0ACC5WDV8_PANGG</name>
<protein>
    <submittedName>
        <fullName evidence="1">Uncharacterized protein</fullName>
    </submittedName>
</protein>
<gene>
    <name evidence="1" type="ORF">PGIGA_G00198550</name>
</gene>
<reference evidence="1 2" key="1">
    <citation type="journal article" date="2022" name="bioRxiv">
        <title>An ancient truncated duplication of the anti-Mullerian hormone receptor type 2 gene is a potential conserved master sex determinant in the Pangasiidae catfish family.</title>
        <authorList>
            <person name="Wen M."/>
            <person name="Pan Q."/>
            <person name="Jouanno E."/>
            <person name="Montfort J."/>
            <person name="Zahm M."/>
            <person name="Cabau C."/>
            <person name="Klopp C."/>
            <person name="Iampietro C."/>
            <person name="Roques C."/>
            <person name="Bouchez O."/>
            <person name="Castinel A."/>
            <person name="Donnadieu C."/>
            <person name="Parrinello H."/>
            <person name="Poncet C."/>
            <person name="Belmonte E."/>
            <person name="Gautier V."/>
            <person name="Avarre J.-C."/>
            <person name="Dugue R."/>
            <person name="Gustiano R."/>
            <person name="Ha T.T.T."/>
            <person name="Campet M."/>
            <person name="Sriphairoj K."/>
            <person name="Ribolli J."/>
            <person name="de Almeida F.L."/>
            <person name="Desvignes T."/>
            <person name="Postlethwait J.H."/>
            <person name="Bucao C.F."/>
            <person name="Robinson-Rechavi M."/>
            <person name="Bobe J."/>
            <person name="Herpin A."/>
            <person name="Guiguen Y."/>
        </authorList>
    </citation>
    <scope>NUCLEOTIDE SEQUENCE [LARGE SCALE GENOMIC DNA]</scope>
    <source>
        <strain evidence="1">YG-Dec2019</strain>
    </source>
</reference>
<proteinExistence type="predicted"/>
<organism evidence="1 2">
    <name type="scientific">Pangasianodon gigas</name>
    <name type="common">Mekong giant catfish</name>
    <name type="synonym">Pangasius gigas</name>
    <dbReference type="NCBI Taxonomy" id="30993"/>
    <lineage>
        <taxon>Eukaryota</taxon>
        <taxon>Metazoa</taxon>
        <taxon>Chordata</taxon>
        <taxon>Craniata</taxon>
        <taxon>Vertebrata</taxon>
        <taxon>Euteleostomi</taxon>
        <taxon>Actinopterygii</taxon>
        <taxon>Neopterygii</taxon>
        <taxon>Teleostei</taxon>
        <taxon>Ostariophysi</taxon>
        <taxon>Siluriformes</taxon>
        <taxon>Pangasiidae</taxon>
        <taxon>Pangasianodon</taxon>
    </lineage>
</organism>
<evidence type="ECO:0000313" key="1">
    <source>
        <dbReference type="EMBL" id="MCI4377015.1"/>
    </source>
</evidence>